<proteinExistence type="predicted"/>
<protein>
    <submittedName>
        <fullName evidence="1">Uncharacterized protein</fullName>
    </submittedName>
</protein>
<evidence type="ECO:0000313" key="2">
    <source>
        <dbReference type="Proteomes" id="UP001335648"/>
    </source>
</evidence>
<dbReference type="AlphaFoldDB" id="A0AAN8BLI0"/>
<organism evidence="1 2">
    <name type="scientific">Champsocephalus esox</name>
    <name type="common">pike icefish</name>
    <dbReference type="NCBI Taxonomy" id="159716"/>
    <lineage>
        <taxon>Eukaryota</taxon>
        <taxon>Metazoa</taxon>
        <taxon>Chordata</taxon>
        <taxon>Craniata</taxon>
        <taxon>Vertebrata</taxon>
        <taxon>Euteleostomi</taxon>
        <taxon>Actinopterygii</taxon>
        <taxon>Neopterygii</taxon>
        <taxon>Teleostei</taxon>
        <taxon>Neoteleostei</taxon>
        <taxon>Acanthomorphata</taxon>
        <taxon>Eupercaria</taxon>
        <taxon>Perciformes</taxon>
        <taxon>Notothenioidei</taxon>
        <taxon>Channichthyidae</taxon>
        <taxon>Champsocephalus</taxon>
    </lineage>
</organism>
<name>A0AAN8BLI0_9TELE</name>
<accession>A0AAN8BLI0</accession>
<gene>
    <name evidence="1" type="ORF">CesoFtcFv8_017970</name>
</gene>
<reference evidence="1 2" key="1">
    <citation type="journal article" date="2023" name="Mol. Biol. Evol.">
        <title>Genomics of Secondarily Temperate Adaptation in the Only Non-Antarctic Icefish.</title>
        <authorList>
            <person name="Rivera-Colon A.G."/>
            <person name="Rayamajhi N."/>
            <person name="Minhas B.F."/>
            <person name="Madrigal G."/>
            <person name="Bilyk K.T."/>
            <person name="Yoon V."/>
            <person name="Hune M."/>
            <person name="Gregory S."/>
            <person name="Cheng C.H.C."/>
            <person name="Catchen J.M."/>
        </authorList>
    </citation>
    <scope>NUCLEOTIDE SEQUENCE [LARGE SCALE GENOMIC DNA]</scope>
    <source>
        <strain evidence="1">JC2023a</strain>
    </source>
</reference>
<dbReference type="Proteomes" id="UP001335648">
    <property type="component" value="Unassembled WGS sequence"/>
</dbReference>
<comment type="caution">
    <text evidence="1">The sequence shown here is derived from an EMBL/GenBank/DDBJ whole genome shotgun (WGS) entry which is preliminary data.</text>
</comment>
<evidence type="ECO:0000313" key="1">
    <source>
        <dbReference type="EMBL" id="KAK5886993.1"/>
    </source>
</evidence>
<keyword evidence="2" id="KW-1185">Reference proteome</keyword>
<sequence>MTHQRLPHGEHRVGTYCRRPWLRFFRLPENRETVDRERKPLPPPQLILKTRRNLQPYSGEPGRLQVL</sequence>
<dbReference type="EMBL" id="JAULUE010002059">
    <property type="protein sequence ID" value="KAK5886993.1"/>
    <property type="molecule type" value="Genomic_DNA"/>
</dbReference>